<dbReference type="VEuPathDB" id="AmoebaDB:NfTy_048330"/>
<comment type="subcellular location">
    <subcellularLocation>
        <location evidence="1">Membrane</location>
        <topology evidence="1">Multi-pass membrane protein</topology>
    </subcellularLocation>
</comment>
<proteinExistence type="predicted"/>
<evidence type="ECO:0000313" key="9">
    <source>
        <dbReference type="Proteomes" id="UP000444721"/>
    </source>
</evidence>
<gene>
    <name evidence="8" type="ORF">FDP41_008824</name>
</gene>
<feature type="transmembrane region" description="Helical" evidence="6">
    <location>
        <begin position="372"/>
        <end position="390"/>
    </location>
</feature>
<evidence type="ECO:0000256" key="2">
    <source>
        <dbReference type="ARBA" id="ARBA00022448"/>
    </source>
</evidence>
<keyword evidence="9" id="KW-1185">Reference proteome</keyword>
<evidence type="ECO:0000256" key="6">
    <source>
        <dbReference type="SAM" id="Phobius"/>
    </source>
</evidence>
<feature type="transmembrane region" description="Helical" evidence="6">
    <location>
        <begin position="452"/>
        <end position="470"/>
    </location>
</feature>
<feature type="domain" description="ABC-2 type transporter transmembrane" evidence="7">
    <location>
        <begin position="270"/>
        <end position="474"/>
    </location>
</feature>
<organism evidence="8 9">
    <name type="scientific">Naegleria fowleri</name>
    <name type="common">Brain eating amoeba</name>
    <dbReference type="NCBI Taxonomy" id="5763"/>
    <lineage>
        <taxon>Eukaryota</taxon>
        <taxon>Discoba</taxon>
        <taxon>Heterolobosea</taxon>
        <taxon>Tetramitia</taxon>
        <taxon>Eutetramitia</taxon>
        <taxon>Vahlkampfiidae</taxon>
        <taxon>Naegleria</taxon>
    </lineage>
</organism>
<dbReference type="VEuPathDB" id="AmoebaDB:NF0115340"/>
<evidence type="ECO:0000256" key="4">
    <source>
        <dbReference type="ARBA" id="ARBA00022989"/>
    </source>
</evidence>
<dbReference type="VEuPathDB" id="AmoebaDB:FDP41_008824"/>
<keyword evidence="3 6" id="KW-0812">Transmembrane</keyword>
<keyword evidence="2" id="KW-0813">Transport</keyword>
<dbReference type="Proteomes" id="UP000444721">
    <property type="component" value="Unassembled WGS sequence"/>
</dbReference>
<reference evidence="8 9" key="1">
    <citation type="journal article" date="2019" name="Sci. Rep.">
        <title>Nanopore sequencing improves the draft genome of the human pathogenic amoeba Naegleria fowleri.</title>
        <authorList>
            <person name="Liechti N."/>
            <person name="Schurch N."/>
            <person name="Bruggmann R."/>
            <person name="Wittwer M."/>
        </authorList>
    </citation>
    <scope>NUCLEOTIDE SEQUENCE [LARGE SCALE GENOMIC DNA]</scope>
    <source>
        <strain evidence="8 9">ATCC 30894</strain>
    </source>
</reference>
<feature type="transmembrane region" description="Helical" evidence="6">
    <location>
        <begin position="514"/>
        <end position="537"/>
    </location>
</feature>
<dbReference type="InterPro" id="IPR013525">
    <property type="entry name" value="ABC2_TM"/>
</dbReference>
<dbReference type="InterPro" id="IPR050352">
    <property type="entry name" value="ABCG_transporters"/>
</dbReference>
<dbReference type="PANTHER" id="PTHR48041">
    <property type="entry name" value="ABC TRANSPORTER G FAMILY MEMBER 28"/>
    <property type="match status" value="1"/>
</dbReference>
<dbReference type="RefSeq" id="XP_044557289.1">
    <property type="nucleotide sequence ID" value="XM_044712718.1"/>
</dbReference>
<dbReference type="AlphaFoldDB" id="A0A6A5BEV5"/>
<feature type="transmembrane region" description="Helical" evidence="6">
    <location>
        <begin position="288"/>
        <end position="308"/>
    </location>
</feature>
<dbReference type="GO" id="GO:0016020">
    <property type="term" value="C:membrane"/>
    <property type="evidence" value="ECO:0007669"/>
    <property type="project" value="UniProtKB-SubCell"/>
</dbReference>
<evidence type="ECO:0000256" key="3">
    <source>
        <dbReference type="ARBA" id="ARBA00022692"/>
    </source>
</evidence>
<dbReference type="Pfam" id="PF01061">
    <property type="entry name" value="ABC2_membrane"/>
    <property type="match status" value="1"/>
</dbReference>
<accession>A0A6A5BEV5</accession>
<evidence type="ECO:0000256" key="5">
    <source>
        <dbReference type="ARBA" id="ARBA00023136"/>
    </source>
</evidence>
<dbReference type="OrthoDB" id="66620at2759"/>
<dbReference type="InterPro" id="IPR027417">
    <property type="entry name" value="P-loop_NTPase"/>
</dbReference>
<feature type="transmembrane region" description="Helical" evidence="6">
    <location>
        <begin position="396"/>
        <end position="414"/>
    </location>
</feature>
<keyword evidence="4 6" id="KW-1133">Transmembrane helix</keyword>
<evidence type="ECO:0000313" key="8">
    <source>
        <dbReference type="EMBL" id="KAF0972575.1"/>
    </source>
</evidence>
<dbReference type="GO" id="GO:0140359">
    <property type="term" value="F:ABC-type transporter activity"/>
    <property type="evidence" value="ECO:0007669"/>
    <property type="project" value="InterPro"/>
</dbReference>
<feature type="transmembrane region" description="Helical" evidence="6">
    <location>
        <begin position="320"/>
        <end position="340"/>
    </location>
</feature>
<dbReference type="SUPFAM" id="SSF52540">
    <property type="entry name" value="P-loop containing nucleoside triphosphate hydrolases"/>
    <property type="match status" value="1"/>
</dbReference>
<evidence type="ECO:0000256" key="1">
    <source>
        <dbReference type="ARBA" id="ARBA00004141"/>
    </source>
</evidence>
<dbReference type="GeneID" id="68116041"/>
<comment type="caution">
    <text evidence="8">The sequence shown here is derived from an EMBL/GenBank/DDBJ whole genome shotgun (WGS) entry which is preliminary data.</text>
</comment>
<name>A0A6A5BEV5_NAEFO</name>
<dbReference type="Gene3D" id="3.40.50.300">
    <property type="entry name" value="P-loop containing nucleotide triphosphate hydrolases"/>
    <property type="match status" value="1"/>
</dbReference>
<protein>
    <recommendedName>
        <fullName evidence="7">ABC-2 type transporter transmembrane domain-containing protein</fullName>
    </recommendedName>
</protein>
<dbReference type="EMBL" id="VFQX01000066">
    <property type="protein sequence ID" value="KAF0972575.1"/>
    <property type="molecule type" value="Genomic_DNA"/>
</dbReference>
<dbReference type="OMA" id="MMWVYFG"/>
<evidence type="ECO:0000259" key="7">
    <source>
        <dbReference type="Pfam" id="PF01061"/>
    </source>
</evidence>
<sequence>MDRDVSTKYKSLVSFVSKDFSPSNMPLIVKEILYFAVRFKVPLYSNNPLWTTRDERLSLLLNAYGLKNKENAPFQTLSSGDKRRLSIAVQNVLFNRVILLEYPTDGIEFGESFHLLKKMQVLANLGITIVMCLHRPSILELELFDYVSILYKGSTIYFGKPNMIQEYFNLIGVQLPLYRQNVLISVLELLKLHELSKSSDENDQQLVRECLGGSDEKSYEKRDHLNVEFEQRMDLFYIPQKQREQAPYLQYKIEDMETEKYYSDYFFSILFLLERSYLVKFRRWKTDILSPILEKLIVSVFIGLLYLQIEPTNMTLKGKIFSFLNLNISITFGLALRTLTSQLPLLAQERNSRSYRIGAFYIAKSIEDMADFIFQNLVFGLTIYLMAGLSYRPEHIFAFILIFSVYNLACISCAQALASIIPIPSVLNLIAPVVSLIFTVVSGAYSVTSTQFLNWVGYLSFLYYGFRALTINEFRDVMISPPTAPNGTVILPPGHFTNGTLYLQKTFGITDPRYMMWVYFGVLCAYFAICKAAGYFGLRYIYRGTNLKGLVRMVIFDWCTCCCCFRKRAKKKRLEIQQDQTIILQQQRPTMRQTHEQV</sequence>
<dbReference type="PANTHER" id="PTHR48041:SF91">
    <property type="entry name" value="ABC TRANSPORTER G FAMILY MEMBER 28"/>
    <property type="match status" value="1"/>
</dbReference>
<feature type="transmembrane region" description="Helical" evidence="6">
    <location>
        <begin position="426"/>
        <end position="446"/>
    </location>
</feature>
<keyword evidence="5 6" id="KW-0472">Membrane</keyword>